<evidence type="ECO:0000313" key="2">
    <source>
        <dbReference type="EMBL" id="ETS02233.1"/>
    </source>
</evidence>
<accession>A0A024SAY5</accession>
<evidence type="ECO:0000313" key="3">
    <source>
        <dbReference type="Proteomes" id="UP000024376"/>
    </source>
</evidence>
<feature type="region of interest" description="Disordered" evidence="1">
    <location>
        <begin position="1"/>
        <end position="64"/>
    </location>
</feature>
<gene>
    <name evidence="2" type="ORF">M419DRAFT_8587</name>
</gene>
<dbReference type="HOGENOM" id="CLU_187840_0_0_1"/>
<protein>
    <submittedName>
        <fullName evidence="2">Uncharacterized protein</fullName>
    </submittedName>
</protein>
<dbReference type="KEGG" id="trr:M419DRAFT_8587"/>
<evidence type="ECO:0000256" key="1">
    <source>
        <dbReference type="SAM" id="MobiDB-lite"/>
    </source>
</evidence>
<sequence>MSYSSTNAVYDGSNNGTSHSDASNGSTNPSDANPSDAIGRFLDDPEHPRPLGCSGSSQSAAEVEAAAKARILAKLHAFHQRFDSGNEQKAT</sequence>
<dbReference type="EMBL" id="KI911146">
    <property type="protein sequence ID" value="ETS02233.1"/>
    <property type="molecule type" value="Genomic_DNA"/>
</dbReference>
<proteinExistence type="predicted"/>
<organism evidence="2 3">
    <name type="scientific">Hypocrea jecorina (strain ATCC 56765 / BCRC 32924 / NRRL 11460 / Rut C-30)</name>
    <name type="common">Trichoderma reesei</name>
    <dbReference type="NCBI Taxonomy" id="1344414"/>
    <lineage>
        <taxon>Eukaryota</taxon>
        <taxon>Fungi</taxon>
        <taxon>Dikarya</taxon>
        <taxon>Ascomycota</taxon>
        <taxon>Pezizomycotina</taxon>
        <taxon>Sordariomycetes</taxon>
        <taxon>Hypocreomycetidae</taxon>
        <taxon>Hypocreales</taxon>
        <taxon>Hypocreaceae</taxon>
        <taxon>Trichoderma</taxon>
    </lineage>
</organism>
<feature type="compositionally biased region" description="Polar residues" evidence="1">
    <location>
        <begin position="1"/>
        <end position="33"/>
    </location>
</feature>
<dbReference type="Proteomes" id="UP000024376">
    <property type="component" value="Unassembled WGS sequence"/>
</dbReference>
<name>A0A024SAY5_HYPJR</name>
<dbReference type="AlphaFoldDB" id="A0A024SAY5"/>
<reference evidence="3" key="1">
    <citation type="journal article" date="2013" name="Ind. Biotechnol.">
        <title>Comparative genomics analysis of Trichoderma reesei strains.</title>
        <authorList>
            <person name="Koike H."/>
            <person name="Aerts A."/>
            <person name="LaButti K."/>
            <person name="Grigoriev I.V."/>
            <person name="Baker S.E."/>
        </authorList>
    </citation>
    <scope>NUCLEOTIDE SEQUENCE [LARGE SCALE GENOMIC DNA]</scope>
    <source>
        <strain evidence="3">ATCC 56765 / BCRC 32924 / NRRL 11460 / Rut C-30</strain>
    </source>
</reference>